<comment type="pathway">
    <text evidence="1">Carbohydrate acid metabolism.</text>
</comment>
<evidence type="ECO:0000313" key="9">
    <source>
        <dbReference type="EMBL" id="GLR71533.1"/>
    </source>
</evidence>
<comment type="similarity">
    <text evidence="2">Belongs to the gluconokinase GntK/GntV family.</text>
</comment>
<evidence type="ECO:0000256" key="6">
    <source>
        <dbReference type="ARBA" id="ARBA00022777"/>
    </source>
</evidence>
<dbReference type="PANTHER" id="PTHR43442">
    <property type="entry name" value="GLUCONOKINASE-RELATED"/>
    <property type="match status" value="1"/>
</dbReference>
<dbReference type="Proteomes" id="UP001156601">
    <property type="component" value="Unassembled WGS sequence"/>
</dbReference>
<keyword evidence="7" id="KW-0067">ATP-binding</keyword>
<dbReference type="CDD" id="cd02021">
    <property type="entry name" value="GntK"/>
    <property type="match status" value="1"/>
</dbReference>
<keyword evidence="6" id="KW-0418">Kinase</keyword>
<comment type="catalytic activity">
    <reaction evidence="8">
        <text>D-gluconate + ATP = 6-phospho-D-gluconate + ADP + H(+)</text>
        <dbReference type="Rhea" id="RHEA:19433"/>
        <dbReference type="ChEBI" id="CHEBI:15378"/>
        <dbReference type="ChEBI" id="CHEBI:18391"/>
        <dbReference type="ChEBI" id="CHEBI:30616"/>
        <dbReference type="ChEBI" id="CHEBI:58759"/>
        <dbReference type="ChEBI" id="CHEBI:456216"/>
        <dbReference type="EC" id="2.7.1.12"/>
    </reaction>
</comment>
<sequence length="177" mass="19695">MSDLTSKQTRLIVIMGVSGTGKSTLAENIAQRCQAVFVDADDFHSTQAKQMMSDGIPLTDDIRDQWILRLNAHIHTLLKNQQQCVVAYSGLISRQRKAVAACCDTSLSFLLDVSFDTLEKRLINRINAKQHFFNPALLQSQFDSFNPIGKDENITVLDGELSLDILVNQVLDSVNKA</sequence>
<reference evidence="9" key="2">
    <citation type="submission" date="2023-01" db="EMBL/GenBank/DDBJ databases">
        <title>Draft genome sequence of Agaribacter marinus strain NBRC 110023.</title>
        <authorList>
            <person name="Sun Q."/>
            <person name="Mori K."/>
        </authorList>
    </citation>
    <scope>NUCLEOTIDE SEQUENCE</scope>
    <source>
        <strain evidence="9">NBRC 110023</strain>
    </source>
</reference>
<dbReference type="InterPro" id="IPR006001">
    <property type="entry name" value="Therm_gnt_kin"/>
</dbReference>
<organism evidence="9 10">
    <name type="scientific">Agaribacter marinus</name>
    <dbReference type="NCBI Taxonomy" id="1431249"/>
    <lineage>
        <taxon>Bacteria</taxon>
        <taxon>Pseudomonadati</taxon>
        <taxon>Pseudomonadota</taxon>
        <taxon>Gammaproteobacteria</taxon>
        <taxon>Alteromonadales</taxon>
        <taxon>Alteromonadaceae</taxon>
        <taxon>Agaribacter</taxon>
    </lineage>
</organism>
<evidence type="ECO:0000256" key="8">
    <source>
        <dbReference type="ARBA" id="ARBA00048090"/>
    </source>
</evidence>
<keyword evidence="4" id="KW-0808">Transferase</keyword>
<keyword evidence="5" id="KW-0547">Nucleotide-binding</keyword>
<gene>
    <name evidence="9" type="primary">idnK</name>
    <name evidence="9" type="ORF">GCM10007852_24410</name>
</gene>
<evidence type="ECO:0000256" key="1">
    <source>
        <dbReference type="ARBA" id="ARBA00004761"/>
    </source>
</evidence>
<dbReference type="InterPro" id="IPR027417">
    <property type="entry name" value="P-loop_NTPase"/>
</dbReference>
<protein>
    <recommendedName>
        <fullName evidence="3">gluconokinase</fullName>
        <ecNumber evidence="3">2.7.1.12</ecNumber>
    </recommendedName>
</protein>
<comment type="caution">
    <text evidence="9">The sequence shown here is derived from an EMBL/GenBank/DDBJ whole genome shotgun (WGS) entry which is preliminary data.</text>
</comment>
<dbReference type="EMBL" id="BSOT01000006">
    <property type="protein sequence ID" value="GLR71533.1"/>
    <property type="molecule type" value="Genomic_DNA"/>
</dbReference>
<evidence type="ECO:0000256" key="2">
    <source>
        <dbReference type="ARBA" id="ARBA00008420"/>
    </source>
</evidence>
<dbReference type="PANTHER" id="PTHR43442:SF3">
    <property type="entry name" value="GLUCONOKINASE-RELATED"/>
    <property type="match status" value="1"/>
</dbReference>
<dbReference type="GO" id="GO:0046316">
    <property type="term" value="F:gluconokinase activity"/>
    <property type="evidence" value="ECO:0007669"/>
    <property type="project" value="UniProtKB-EC"/>
</dbReference>
<reference evidence="9" key="1">
    <citation type="journal article" date="2014" name="Int. J. Syst. Evol. Microbiol.">
        <title>Complete genome sequence of Corynebacterium casei LMG S-19264T (=DSM 44701T), isolated from a smear-ripened cheese.</title>
        <authorList>
            <consortium name="US DOE Joint Genome Institute (JGI-PGF)"/>
            <person name="Walter F."/>
            <person name="Albersmeier A."/>
            <person name="Kalinowski J."/>
            <person name="Ruckert C."/>
        </authorList>
    </citation>
    <scope>NUCLEOTIDE SEQUENCE</scope>
    <source>
        <strain evidence="9">NBRC 110023</strain>
    </source>
</reference>
<dbReference type="RefSeq" id="WP_284217887.1">
    <property type="nucleotide sequence ID" value="NZ_BSOT01000006.1"/>
</dbReference>
<accession>A0AA37SXA6</accession>
<evidence type="ECO:0000256" key="5">
    <source>
        <dbReference type="ARBA" id="ARBA00022741"/>
    </source>
</evidence>
<evidence type="ECO:0000256" key="4">
    <source>
        <dbReference type="ARBA" id="ARBA00022679"/>
    </source>
</evidence>
<evidence type="ECO:0000256" key="3">
    <source>
        <dbReference type="ARBA" id="ARBA00012054"/>
    </source>
</evidence>
<dbReference type="SUPFAM" id="SSF52540">
    <property type="entry name" value="P-loop containing nucleoside triphosphate hydrolases"/>
    <property type="match status" value="1"/>
</dbReference>
<proteinExistence type="inferred from homology"/>
<dbReference type="Gene3D" id="3.40.50.300">
    <property type="entry name" value="P-loop containing nucleotide triphosphate hydrolases"/>
    <property type="match status" value="1"/>
</dbReference>
<evidence type="ECO:0000313" key="10">
    <source>
        <dbReference type="Proteomes" id="UP001156601"/>
    </source>
</evidence>
<dbReference type="Pfam" id="PF13671">
    <property type="entry name" value="AAA_33"/>
    <property type="match status" value="1"/>
</dbReference>
<dbReference type="GO" id="GO:0005737">
    <property type="term" value="C:cytoplasm"/>
    <property type="evidence" value="ECO:0007669"/>
    <property type="project" value="TreeGrafter"/>
</dbReference>
<keyword evidence="10" id="KW-1185">Reference proteome</keyword>
<evidence type="ECO:0000256" key="7">
    <source>
        <dbReference type="ARBA" id="ARBA00022840"/>
    </source>
</evidence>
<name>A0AA37SXA6_9ALTE</name>
<dbReference type="GO" id="GO:0005975">
    <property type="term" value="P:carbohydrate metabolic process"/>
    <property type="evidence" value="ECO:0007669"/>
    <property type="project" value="InterPro"/>
</dbReference>
<dbReference type="EC" id="2.7.1.12" evidence="3"/>
<dbReference type="AlphaFoldDB" id="A0AA37SXA6"/>
<dbReference type="GO" id="GO:0005524">
    <property type="term" value="F:ATP binding"/>
    <property type="evidence" value="ECO:0007669"/>
    <property type="project" value="UniProtKB-KW"/>
</dbReference>